<dbReference type="RefSeq" id="WP_088419277.1">
    <property type="nucleotide sequence ID" value="NZ_NJBA01000006.1"/>
</dbReference>
<proteinExistence type="predicted"/>
<feature type="region of interest" description="Disordered" evidence="1">
    <location>
        <begin position="1"/>
        <end position="22"/>
    </location>
</feature>
<evidence type="ECO:0000313" key="3">
    <source>
        <dbReference type="EMBL" id="OWP49378.1"/>
    </source>
</evidence>
<evidence type="ECO:0000256" key="1">
    <source>
        <dbReference type="SAM" id="MobiDB-lite"/>
    </source>
</evidence>
<dbReference type="PANTHER" id="PTHR40076:SF1">
    <property type="entry name" value="MEMBRANE PROTEIN"/>
    <property type="match status" value="1"/>
</dbReference>
<dbReference type="Proteomes" id="UP000198145">
    <property type="component" value="Unassembled WGS sequence"/>
</dbReference>
<sequence>MTTDTSSNPFAPPTSSLQDPVASGTVPSIEEALARGYDFSIESLIKDAWQRVNGTKGPIIVGFIIYMVIVQAISFVLGMVLGLGYVASGSEAGFGMAILQLVVGILAAAVGYPFLAGINMLGIRRAADQPISFNEMFSHFGLFVPLFITGLAMTLLVYLGVLFLLLPGIYLSVAYILAIPLVVERKLSPWQALEVSRKAITQHWFKVFGMFLVLGVILIVSAIPLGIGLIWTLPLSIIAIGVLYRTIFGVLPPTP</sequence>
<comment type="caution">
    <text evidence="3">The sequence shown here is derived from an EMBL/GenBank/DDBJ whole genome shotgun (WGS) entry which is preliminary data.</text>
</comment>
<accession>A0A2D0ACL4</accession>
<dbReference type="InterPro" id="IPR010380">
    <property type="entry name" value="DUF975"/>
</dbReference>
<organism evidence="3 4">
    <name type="scientific">Pseudomonas nitroreducens</name>
    <dbReference type="NCBI Taxonomy" id="46680"/>
    <lineage>
        <taxon>Bacteria</taxon>
        <taxon>Pseudomonadati</taxon>
        <taxon>Pseudomonadota</taxon>
        <taxon>Gammaproteobacteria</taxon>
        <taxon>Pseudomonadales</taxon>
        <taxon>Pseudomonadaceae</taxon>
        <taxon>Pseudomonas</taxon>
    </lineage>
</organism>
<evidence type="ECO:0008006" key="5">
    <source>
        <dbReference type="Google" id="ProtNLM"/>
    </source>
</evidence>
<protein>
    <recommendedName>
        <fullName evidence="5">DUF975 family protein</fullName>
    </recommendedName>
</protein>
<feature type="transmembrane region" description="Helical" evidence="2">
    <location>
        <begin position="204"/>
        <end position="223"/>
    </location>
</feature>
<evidence type="ECO:0000313" key="4">
    <source>
        <dbReference type="Proteomes" id="UP000198145"/>
    </source>
</evidence>
<feature type="compositionally biased region" description="Polar residues" evidence="1">
    <location>
        <begin position="1"/>
        <end position="18"/>
    </location>
</feature>
<dbReference type="EMBL" id="NJBA01000006">
    <property type="protein sequence ID" value="OWP49378.1"/>
    <property type="molecule type" value="Genomic_DNA"/>
</dbReference>
<feature type="transmembrane region" description="Helical" evidence="2">
    <location>
        <begin position="136"/>
        <end position="158"/>
    </location>
</feature>
<name>A0A2D0ACL4_PSENT</name>
<keyword evidence="2" id="KW-0472">Membrane</keyword>
<keyword evidence="2" id="KW-1133">Transmembrane helix</keyword>
<dbReference type="PANTHER" id="PTHR40076">
    <property type="entry name" value="MEMBRANE PROTEIN-RELATED"/>
    <property type="match status" value="1"/>
</dbReference>
<dbReference type="eggNOG" id="COG5523">
    <property type="taxonomic scope" value="Bacteria"/>
</dbReference>
<feature type="transmembrane region" description="Helical" evidence="2">
    <location>
        <begin position="59"/>
        <end position="86"/>
    </location>
</feature>
<reference evidence="3 4" key="1">
    <citation type="submission" date="2017-06" db="EMBL/GenBank/DDBJ databases">
        <title>Draft genome of Pseudomonas nitroreducens DF05.</title>
        <authorList>
            <person name="Iyer R."/>
        </authorList>
    </citation>
    <scope>NUCLEOTIDE SEQUENCE [LARGE SCALE GENOMIC DNA]</scope>
    <source>
        <strain evidence="3 4">DF05</strain>
    </source>
</reference>
<keyword evidence="2" id="KW-0812">Transmembrane</keyword>
<gene>
    <name evidence="3" type="ORF">CEG18_17590</name>
</gene>
<feature type="transmembrane region" description="Helical" evidence="2">
    <location>
        <begin position="164"/>
        <end position="183"/>
    </location>
</feature>
<feature type="transmembrane region" description="Helical" evidence="2">
    <location>
        <begin position="229"/>
        <end position="251"/>
    </location>
</feature>
<evidence type="ECO:0000256" key="2">
    <source>
        <dbReference type="SAM" id="Phobius"/>
    </source>
</evidence>
<dbReference type="AlphaFoldDB" id="A0A2D0ACL4"/>
<feature type="transmembrane region" description="Helical" evidence="2">
    <location>
        <begin position="92"/>
        <end position="115"/>
    </location>
</feature>